<feature type="domain" description="Helicase-associated" evidence="1">
    <location>
        <begin position="68"/>
        <end position="131"/>
    </location>
</feature>
<name>A0A1E7G051_9STRA</name>
<dbReference type="Pfam" id="PF03457">
    <property type="entry name" value="HA"/>
    <property type="match status" value="3"/>
</dbReference>
<dbReference type="AlphaFoldDB" id="A0A1E7G051"/>
<dbReference type="Gene3D" id="6.10.140.530">
    <property type="match status" value="3"/>
</dbReference>
<feature type="domain" description="Helicase-associated" evidence="1">
    <location>
        <begin position="146"/>
        <end position="209"/>
    </location>
</feature>
<feature type="non-terminal residue" evidence="2">
    <location>
        <position position="1"/>
    </location>
</feature>
<organism evidence="2 3">
    <name type="scientific">Fragilariopsis cylindrus CCMP1102</name>
    <dbReference type="NCBI Taxonomy" id="635003"/>
    <lineage>
        <taxon>Eukaryota</taxon>
        <taxon>Sar</taxon>
        <taxon>Stramenopiles</taxon>
        <taxon>Ochrophyta</taxon>
        <taxon>Bacillariophyta</taxon>
        <taxon>Bacillariophyceae</taxon>
        <taxon>Bacillariophycidae</taxon>
        <taxon>Bacillariales</taxon>
        <taxon>Bacillariaceae</taxon>
        <taxon>Fragilariopsis</taxon>
    </lineage>
</organism>
<proteinExistence type="predicted"/>
<reference evidence="2 3" key="1">
    <citation type="submission" date="2016-09" db="EMBL/GenBank/DDBJ databases">
        <title>Extensive genetic diversity and differential bi-allelic expression allows diatom success in the polar Southern Ocean.</title>
        <authorList>
            <consortium name="DOE Joint Genome Institute"/>
            <person name="Mock T."/>
            <person name="Otillar R.P."/>
            <person name="Strauss J."/>
            <person name="Dupont C."/>
            <person name="Frickenhaus S."/>
            <person name="Maumus F."/>
            <person name="Mcmullan M."/>
            <person name="Sanges R."/>
            <person name="Schmutz J."/>
            <person name="Toseland A."/>
            <person name="Valas R."/>
            <person name="Veluchamy A."/>
            <person name="Ward B.J."/>
            <person name="Allen A."/>
            <person name="Barry K."/>
            <person name="Falciatore A."/>
            <person name="Ferrante M."/>
            <person name="Fortunato A.E."/>
            <person name="Gloeckner G."/>
            <person name="Gruber A."/>
            <person name="Hipkin R."/>
            <person name="Janech M."/>
            <person name="Kroth P."/>
            <person name="Leese F."/>
            <person name="Lindquist E."/>
            <person name="Lyon B.R."/>
            <person name="Martin J."/>
            <person name="Mayer C."/>
            <person name="Parker M."/>
            <person name="Quesneville H."/>
            <person name="Raymond J."/>
            <person name="Uhlig C."/>
            <person name="Valentin K.U."/>
            <person name="Worden A.Z."/>
            <person name="Armbrust E.V."/>
            <person name="Bowler C."/>
            <person name="Green B."/>
            <person name="Moulton V."/>
            <person name="Van Oosterhout C."/>
            <person name="Grigoriev I."/>
        </authorList>
    </citation>
    <scope>NUCLEOTIDE SEQUENCE [LARGE SCALE GENOMIC DNA]</scope>
    <source>
        <strain evidence="2 3">CCMP1102</strain>
    </source>
</reference>
<gene>
    <name evidence="2" type="ORF">FRACYDRAFT_160965</name>
</gene>
<evidence type="ECO:0000259" key="1">
    <source>
        <dbReference type="Pfam" id="PF03457"/>
    </source>
</evidence>
<dbReference type="PANTHER" id="PTHR33418">
    <property type="entry name" value="HELICASE-ASSOCIATED"/>
    <property type="match status" value="1"/>
</dbReference>
<dbReference type="PANTHER" id="PTHR33418:SF1">
    <property type="entry name" value="HELICASE-ASSOCIATED DOMAIN-CONTAINING PROTEIN"/>
    <property type="match status" value="1"/>
</dbReference>
<sequence>KNQNKNWNEMFRRLVSYKKQHNSMVVPYVYIADPKLGRWVNTQRYKKNPISEHRVNLLDSIGFVWNAQDNQWDEMFQKLVAYKNQHNGSMSFPSRDEADIQLGTWVCTQRHRYSIKTISVHRIERLESIGFVWNERYAKYACVLDGKWMEMYDQLVAYKIQHKSTQVPRTYTCENNDMHLGRWVMNQRNAYNRGKLLEKRKDLLNSIDFVW</sequence>
<keyword evidence="3" id="KW-1185">Reference proteome</keyword>
<accession>A0A1E7G051</accession>
<dbReference type="KEGG" id="fcy:FRACYDRAFT_160965"/>
<dbReference type="Proteomes" id="UP000095751">
    <property type="component" value="Unassembled WGS sequence"/>
</dbReference>
<dbReference type="InterPro" id="IPR005114">
    <property type="entry name" value="Helicase_assoc"/>
</dbReference>
<dbReference type="OrthoDB" id="48392at2759"/>
<evidence type="ECO:0000313" key="2">
    <source>
        <dbReference type="EMBL" id="OEU23523.1"/>
    </source>
</evidence>
<feature type="domain" description="Helicase-associated" evidence="1">
    <location>
        <begin position="5"/>
        <end position="63"/>
    </location>
</feature>
<feature type="non-terminal residue" evidence="2">
    <location>
        <position position="211"/>
    </location>
</feature>
<protein>
    <recommendedName>
        <fullName evidence="1">Helicase-associated domain-containing protein</fullName>
    </recommendedName>
</protein>
<dbReference type="EMBL" id="KV784353">
    <property type="protein sequence ID" value="OEU23523.1"/>
    <property type="molecule type" value="Genomic_DNA"/>
</dbReference>
<dbReference type="InParanoid" id="A0A1E7G051"/>
<evidence type="ECO:0000313" key="3">
    <source>
        <dbReference type="Proteomes" id="UP000095751"/>
    </source>
</evidence>